<reference evidence="1 2" key="1">
    <citation type="submission" date="2024-04" db="EMBL/GenBank/DDBJ databases">
        <title>Phyllosticta paracitricarpa is synonymous to the EU quarantine fungus P. citricarpa based on phylogenomic analyses.</title>
        <authorList>
            <consortium name="Lawrence Berkeley National Laboratory"/>
            <person name="Van Ingen-Buijs V.A."/>
            <person name="Van Westerhoven A.C."/>
            <person name="Haridas S."/>
            <person name="Skiadas P."/>
            <person name="Martin F."/>
            <person name="Groenewald J.Z."/>
            <person name="Crous P.W."/>
            <person name="Seidl M.F."/>
        </authorList>
    </citation>
    <scope>NUCLEOTIDE SEQUENCE [LARGE SCALE GENOMIC DNA]</scope>
    <source>
        <strain evidence="1 2">CBS 122670</strain>
    </source>
</reference>
<evidence type="ECO:0008006" key="3">
    <source>
        <dbReference type="Google" id="ProtNLM"/>
    </source>
</evidence>
<evidence type="ECO:0000313" key="2">
    <source>
        <dbReference type="Proteomes" id="UP001365128"/>
    </source>
</evidence>
<evidence type="ECO:0000313" key="1">
    <source>
        <dbReference type="EMBL" id="KAK7537629.1"/>
    </source>
</evidence>
<name>A0ABR1LR35_9PEZI</name>
<accession>A0ABR1LR35</accession>
<organism evidence="1 2">
    <name type="scientific">Phyllosticta citricarpa</name>
    <dbReference type="NCBI Taxonomy" id="55181"/>
    <lineage>
        <taxon>Eukaryota</taxon>
        <taxon>Fungi</taxon>
        <taxon>Dikarya</taxon>
        <taxon>Ascomycota</taxon>
        <taxon>Pezizomycotina</taxon>
        <taxon>Dothideomycetes</taxon>
        <taxon>Dothideomycetes incertae sedis</taxon>
        <taxon>Botryosphaeriales</taxon>
        <taxon>Phyllostictaceae</taxon>
        <taxon>Phyllosticta</taxon>
    </lineage>
</organism>
<sequence length="507" mass="58690">MSSEQVSTICESITAYQHVKQYRPPISTQALSNSPFGKLPNELIFIILEYVRQGADWHEDMQCLLTCRHFMVLGSGHLRFGRYLNRSGFLSFTWRFPARFYESLSCLTIGLFYPTWTYPLPNDRKTLSIPLDLQWDPSVQFLHILPQLTNLLTFSLSIEAVEDYPASNRFLMGVLSRLPHSVIDLELDTGCSRRVPRGTTEFHLCEALGKILPRLHCLSLRTKWVCGALFGVDKPEDELRVCFPLLERLVIEIPDVHMPWPEPFSVDDTGCGAIYKTRRPYADMPNMLRMKRHGAFPFLHMCTFYFRKRMPQPKADGFSPVTHSFHMFANIVNETSLIIPYPTPAPHSGKRVLHAKAWDWTYFQLPSDLHRVPMFGFWMTLFNGMRMPDRLGLRHHHHHSKTRKVLDKIAPELVDWNHDVLYDPDATRRWQLLSSGSRAFRGVFDCNHEYGFVPPKRVLWRTPDGVARAVKKSRLLFDRMIGWPLEDGGWSVTGEDKKARPKGFGMV</sequence>
<comment type="caution">
    <text evidence="1">The sequence shown here is derived from an EMBL/GenBank/DDBJ whole genome shotgun (WGS) entry which is preliminary data.</text>
</comment>
<keyword evidence="2" id="KW-1185">Reference proteome</keyword>
<protein>
    <recommendedName>
        <fullName evidence="3">F-box domain-containing protein</fullName>
    </recommendedName>
</protein>
<proteinExistence type="predicted"/>
<gene>
    <name evidence="1" type="ORF">IWX46DRAFT_253609</name>
</gene>
<dbReference type="EMBL" id="JBBPDW010000034">
    <property type="protein sequence ID" value="KAK7537629.1"/>
    <property type="molecule type" value="Genomic_DNA"/>
</dbReference>
<dbReference type="Proteomes" id="UP001365128">
    <property type="component" value="Unassembled WGS sequence"/>
</dbReference>